<dbReference type="Proteomes" id="UP000559256">
    <property type="component" value="Unassembled WGS sequence"/>
</dbReference>
<evidence type="ECO:0000313" key="1">
    <source>
        <dbReference type="EMBL" id="KAF5329001.1"/>
    </source>
</evidence>
<dbReference type="AlphaFoldDB" id="A0A8H5BTL0"/>
<sequence length="186" mass="19851">MRTPKTPMCRIQHFPQHPTHEGYHPAPAVAMSQTFLAESQVTTQTRSAPQYALPVHQFHIASPDMTEAPMSPPLPPTPLNPSRLYTTIPLPPQVNVDVSVIPFLQSGSGSGLDIDLQDDDTVAKVPRRASDESTDTLNDGDTPRATLANYGVSVRNGVRVCDGMGCVGDHSGVVEVTGANTNASGR</sequence>
<protein>
    <submittedName>
        <fullName evidence="1">Uncharacterized protein</fullName>
    </submittedName>
</protein>
<gene>
    <name evidence="1" type="ORF">D9758_018865</name>
</gene>
<proteinExistence type="predicted"/>
<reference evidence="1 2" key="1">
    <citation type="journal article" date="2020" name="ISME J.">
        <title>Uncovering the hidden diversity of litter-decomposition mechanisms in mushroom-forming fungi.</title>
        <authorList>
            <person name="Floudas D."/>
            <person name="Bentzer J."/>
            <person name="Ahren D."/>
            <person name="Johansson T."/>
            <person name="Persson P."/>
            <person name="Tunlid A."/>
        </authorList>
    </citation>
    <scope>NUCLEOTIDE SEQUENCE [LARGE SCALE GENOMIC DNA]</scope>
    <source>
        <strain evidence="1 2">CBS 291.85</strain>
    </source>
</reference>
<comment type="caution">
    <text evidence="1">The sequence shown here is derived from an EMBL/GenBank/DDBJ whole genome shotgun (WGS) entry which is preliminary data.</text>
</comment>
<accession>A0A8H5BTL0</accession>
<name>A0A8H5BTL0_9AGAR</name>
<keyword evidence="2" id="KW-1185">Reference proteome</keyword>
<dbReference type="EMBL" id="JAACJM010000352">
    <property type="protein sequence ID" value="KAF5329001.1"/>
    <property type="molecule type" value="Genomic_DNA"/>
</dbReference>
<organism evidence="1 2">
    <name type="scientific">Tetrapyrgos nigripes</name>
    <dbReference type="NCBI Taxonomy" id="182062"/>
    <lineage>
        <taxon>Eukaryota</taxon>
        <taxon>Fungi</taxon>
        <taxon>Dikarya</taxon>
        <taxon>Basidiomycota</taxon>
        <taxon>Agaricomycotina</taxon>
        <taxon>Agaricomycetes</taxon>
        <taxon>Agaricomycetidae</taxon>
        <taxon>Agaricales</taxon>
        <taxon>Marasmiineae</taxon>
        <taxon>Marasmiaceae</taxon>
        <taxon>Tetrapyrgos</taxon>
    </lineage>
</organism>
<evidence type="ECO:0000313" key="2">
    <source>
        <dbReference type="Proteomes" id="UP000559256"/>
    </source>
</evidence>